<dbReference type="EMBL" id="JAEVHL010000001">
    <property type="protein sequence ID" value="MBM0273995.1"/>
    <property type="molecule type" value="Genomic_DNA"/>
</dbReference>
<evidence type="ECO:0000313" key="2">
    <source>
        <dbReference type="Proteomes" id="UP000622245"/>
    </source>
</evidence>
<name>A0ABS1Y9C5_9ACTN</name>
<protein>
    <recommendedName>
        <fullName evidence="3">DUF222 domain-containing protein</fullName>
    </recommendedName>
</protein>
<reference evidence="1 2" key="1">
    <citation type="submission" date="2021-01" db="EMBL/GenBank/DDBJ databases">
        <title>Draft genome sequence of Micromonospora sp. strain STR1s_6.</title>
        <authorList>
            <person name="Karlyshev A."/>
            <person name="Jawad R."/>
        </authorList>
    </citation>
    <scope>NUCLEOTIDE SEQUENCE [LARGE SCALE GENOMIC DNA]</scope>
    <source>
        <strain evidence="1 2">STR1S-6</strain>
    </source>
</reference>
<sequence>MISELIRTHTGHTIADDTLAAARTRGGSLAATASAITDACHALMATEADLATSVDAISGHLSQIRRAVTGGPSTSYVTRHRLVALQQLGPRCDGLTAQWASQITHLRAVVRIWLAHQSHQGAPSDSTIKDFATGIIILIDNDISEGVLPLGVGSFSDLHSYLDANDYLYAEGVPYGTEAASEITVAVQDLVEARLRTPGRPFCTYGACTFADHDHTTLHSPDGADLPAIQPMHCQHCGRPAHYDSRLDDYRHDDPAAPDCFLIHRA</sequence>
<comment type="caution">
    <text evidence="1">The sequence shown here is derived from an EMBL/GenBank/DDBJ whole genome shotgun (WGS) entry which is preliminary data.</text>
</comment>
<evidence type="ECO:0000313" key="1">
    <source>
        <dbReference type="EMBL" id="MBM0273995.1"/>
    </source>
</evidence>
<gene>
    <name evidence="1" type="ORF">JM949_00220</name>
</gene>
<organism evidence="1 2">
    <name type="scientific">Micromonospora tarensis</name>
    <dbReference type="NCBI Taxonomy" id="2806100"/>
    <lineage>
        <taxon>Bacteria</taxon>
        <taxon>Bacillati</taxon>
        <taxon>Actinomycetota</taxon>
        <taxon>Actinomycetes</taxon>
        <taxon>Micromonosporales</taxon>
        <taxon>Micromonosporaceae</taxon>
        <taxon>Micromonospora</taxon>
    </lineage>
</organism>
<accession>A0ABS1Y9C5</accession>
<keyword evidence="2" id="KW-1185">Reference proteome</keyword>
<evidence type="ECO:0008006" key="3">
    <source>
        <dbReference type="Google" id="ProtNLM"/>
    </source>
</evidence>
<proteinExistence type="predicted"/>
<dbReference type="Proteomes" id="UP000622245">
    <property type="component" value="Unassembled WGS sequence"/>
</dbReference>